<evidence type="ECO:0000256" key="6">
    <source>
        <dbReference type="ARBA" id="ARBA00022553"/>
    </source>
</evidence>
<evidence type="ECO:0000256" key="14">
    <source>
        <dbReference type="ARBA" id="ARBA00022801"/>
    </source>
</evidence>
<evidence type="ECO:0000256" key="7">
    <source>
        <dbReference type="ARBA" id="ARBA00022562"/>
    </source>
</evidence>
<evidence type="ECO:0000256" key="22">
    <source>
        <dbReference type="ARBA" id="ARBA00023235"/>
    </source>
</evidence>
<dbReference type="SMART" id="SM00271">
    <property type="entry name" value="DnaJ"/>
    <property type="match status" value="1"/>
</dbReference>
<feature type="domain" description="SF3 helicase" evidence="36">
    <location>
        <begin position="489"/>
        <end position="646"/>
    </location>
</feature>
<dbReference type="InterPro" id="IPR014015">
    <property type="entry name" value="Helicase_SF3_DNA-vir"/>
</dbReference>
<dbReference type="Gene3D" id="3.40.50.300">
    <property type="entry name" value="P-loop containing nucleotide triphosphate hydrolases"/>
    <property type="match status" value="1"/>
</dbReference>
<comment type="cofactor">
    <cofactor evidence="1">
        <name>Mg(2+)</name>
        <dbReference type="ChEBI" id="CHEBI:18420"/>
    </cofactor>
</comment>
<evidence type="ECO:0000256" key="5">
    <source>
        <dbReference type="ARBA" id="ARBA00022518"/>
    </source>
</evidence>
<keyword evidence="4" id="KW-1121">Modulation of host cell cycle by virus</keyword>
<dbReference type="InterPro" id="IPR016392">
    <property type="entry name" value="Lg_T_Ag_polyomavir"/>
</dbReference>
<evidence type="ECO:0000256" key="25">
    <source>
        <dbReference type="ARBA" id="ARBA00023309"/>
    </source>
</evidence>
<dbReference type="PROSITE" id="PS51206">
    <property type="entry name" value="SF3_HELICASE_1"/>
    <property type="match status" value="1"/>
</dbReference>
<feature type="domain" description="T-ag D1-type" evidence="38">
    <location>
        <begin position="356"/>
        <end position="447"/>
    </location>
</feature>
<evidence type="ECO:0000256" key="27">
    <source>
        <dbReference type="ARBA" id="ARBA00026077"/>
    </source>
</evidence>
<keyword evidence="22" id="KW-0413">Isomerase</keyword>
<comment type="catalytic activity">
    <reaction evidence="31">
        <text>ATP + H2O = ADP + phosphate + H(+)</text>
        <dbReference type="Rhea" id="RHEA:13065"/>
        <dbReference type="ChEBI" id="CHEBI:15377"/>
        <dbReference type="ChEBI" id="CHEBI:15378"/>
        <dbReference type="ChEBI" id="CHEBI:30616"/>
        <dbReference type="ChEBI" id="CHEBI:43474"/>
        <dbReference type="ChEBI" id="CHEBI:456216"/>
        <dbReference type="EC" id="5.6.2.4"/>
    </reaction>
</comment>
<keyword evidence="7" id="KW-1048">Host nucleus</keyword>
<dbReference type="RefSeq" id="YP_007195285.1">
    <property type="nucleotide sequence ID" value="NC_019856.1"/>
</dbReference>
<dbReference type="GO" id="GO:0043138">
    <property type="term" value="F:3'-5' DNA helicase activity"/>
    <property type="evidence" value="ECO:0007669"/>
    <property type="project" value="UniProtKB-EC"/>
</dbReference>
<keyword evidence="23" id="KW-0922">Interferon antiviral system evasion</keyword>
<evidence type="ECO:0000259" key="38">
    <source>
        <dbReference type="PROSITE" id="PS51341"/>
    </source>
</evidence>
<dbReference type="GO" id="GO:0016787">
    <property type="term" value="F:hydrolase activity"/>
    <property type="evidence" value="ECO:0007669"/>
    <property type="project" value="UniProtKB-KW"/>
</dbReference>
<dbReference type="EC" id="5.6.2.4" evidence="29"/>
<dbReference type="InterPro" id="IPR010932">
    <property type="entry name" value="Lg_T_Ag_Polyomavir_C"/>
</dbReference>
<dbReference type="InterPro" id="IPR036869">
    <property type="entry name" value="J_dom_sf"/>
</dbReference>
<keyword evidence="11" id="KW-0479">Metal-binding</keyword>
<dbReference type="PROSITE" id="PS51287">
    <property type="entry name" value="T_AG_OBD"/>
    <property type="match status" value="1"/>
</dbReference>
<feature type="domain" description="J" evidence="35">
    <location>
        <begin position="12"/>
        <end position="75"/>
    </location>
</feature>
<dbReference type="GO" id="GO:0042025">
    <property type="term" value="C:host cell nucleus"/>
    <property type="evidence" value="ECO:0007669"/>
    <property type="project" value="UniProtKB-SubCell"/>
</dbReference>
<dbReference type="Gene3D" id="1.20.1050.70">
    <property type="entry name" value="Large T antigen, SV40, domain 3"/>
    <property type="match status" value="1"/>
</dbReference>
<dbReference type="OrthoDB" id="14669at10239"/>
<evidence type="ECO:0000256" key="31">
    <source>
        <dbReference type="ARBA" id="ARBA00048988"/>
    </source>
</evidence>
<evidence type="ECO:0000313" key="40">
    <source>
        <dbReference type="Proteomes" id="UP000118114"/>
    </source>
</evidence>
<keyword evidence="15" id="KW-0347">Helicase</keyword>
<keyword evidence="8" id="KW-0945">Host-virus interaction</keyword>
<dbReference type="SUPFAM" id="SSF52540">
    <property type="entry name" value="P-loop containing nucleoside triphosphate hydrolases"/>
    <property type="match status" value="1"/>
</dbReference>
<organism evidence="39 40">
    <name type="scientific">Alphapolyomavirus quintipanos</name>
    <dbReference type="NCBI Taxonomy" id="1891737"/>
    <lineage>
        <taxon>Viruses</taxon>
        <taxon>Monodnaviria</taxon>
        <taxon>Shotokuvirae</taxon>
        <taxon>Cossaviricota</taxon>
        <taxon>Papovaviricetes</taxon>
        <taxon>Sepolyvirales</taxon>
        <taxon>Polyomaviridae</taxon>
        <taxon>Alphapolyomavirus</taxon>
    </lineage>
</organism>
<keyword evidence="25" id="KW-1078">G1/S host cell cycle checkpoint dysregulation by virus</keyword>
<keyword evidence="40" id="KW-1185">Reference proteome</keyword>
<keyword evidence="26" id="KW-1096">Inhibition of host JAK1 by virus</keyword>
<evidence type="ECO:0000256" key="20">
    <source>
        <dbReference type="ARBA" id="ARBA00022990"/>
    </source>
</evidence>
<dbReference type="KEGG" id="vg:14258182"/>
<evidence type="ECO:0000256" key="32">
    <source>
        <dbReference type="PROSITE-ProRule" id="PRU00620"/>
    </source>
</evidence>
<evidence type="ECO:0000256" key="19">
    <source>
        <dbReference type="ARBA" id="ARBA00022842"/>
    </source>
</evidence>
<feature type="region of interest" description="Disordered" evidence="34">
    <location>
        <begin position="100"/>
        <end position="226"/>
    </location>
</feature>
<dbReference type="SUPFAM" id="SSF55464">
    <property type="entry name" value="Origin of replication-binding domain, RBD-like"/>
    <property type="match status" value="1"/>
</dbReference>
<dbReference type="InterPro" id="IPR017910">
    <property type="entry name" value="Znf_lg_T-Ag_D1-typ"/>
</dbReference>
<dbReference type="Pfam" id="PF02217">
    <property type="entry name" value="T_Ag_DNA_bind"/>
    <property type="match status" value="1"/>
</dbReference>
<dbReference type="GO" id="GO:0039576">
    <property type="term" value="P:symbiont-mediated suppression of host JAK-STAT cascade via inhibition of JAK1 activity"/>
    <property type="evidence" value="ECO:0007669"/>
    <property type="project" value="UniProtKB-KW"/>
</dbReference>
<dbReference type="GO" id="GO:0039645">
    <property type="term" value="P:symbiont-mediated perturbation of host cell cycle G1/S transition checkpoint"/>
    <property type="evidence" value="ECO:0007669"/>
    <property type="project" value="UniProtKB-KW"/>
</dbReference>
<dbReference type="GO" id="GO:0005524">
    <property type="term" value="F:ATP binding"/>
    <property type="evidence" value="ECO:0007669"/>
    <property type="project" value="UniProtKB-KW"/>
</dbReference>
<dbReference type="InterPro" id="IPR003133">
    <property type="entry name" value="T_Ag_DNA-bd"/>
</dbReference>
<comment type="catalytic activity">
    <reaction evidence="28">
        <text>Couples ATP hydrolysis with the unwinding of duplex DNA by translocating in the 3'-5' direction.</text>
        <dbReference type="EC" id="5.6.2.4"/>
    </reaction>
</comment>
<dbReference type="PIRSF" id="PIRSF003368">
    <property type="entry name" value="Large_T_antigen_polyomaV"/>
    <property type="match status" value="1"/>
</dbReference>
<name>K7QKH4_9POLY</name>
<sequence>MDKILHKSEKKELIALLELPANEYGNYPLMKQQFKKMCLVYHPDKGGDGEKMRRLNALWQTFNTELLEMRDNRFDMEQDDSPIYGTPQFKEWWYSQFPPTPPKYQRTSTNDRRGGPDIRCDEVLESSDEEGPCTSTSTSFKRRRKTPHSTPSADFFSSTPKTSESSSSSYARDSGRDSSCSSDFSASFTTPPPTQCSPSKPAGEADSTASQASFSSTPPKTKGSKVNNDPLDFPTCLFDYLSHAIYSNKTMNSFVLYTTCEKGPVLYEKIEKYRPEFKSRHKYEEGNLIFIITLGKHRVSAIKNFCASFCTVSFLLCKAVNKPIECYNCLCKEPFTLVEENKPGLFQHEFSDLPEEQSCNWNLIASFAQANNLDDPLMIMAHYLDFNESYPCKKCDKKQFKVHYMFHKDHMANAALFYICKQQKAICQQAADIVIAKRRLRLMEATREELLSEKLKVQFERLKEIGQIKILQYMAGVAWYSCLFESIEEIVMKILQLITENIPKKRNVLFRGPVNTGKTSLAAAFMDLLDGKALNVNCPPEKLPFELGCAIDQFAVVFEDVKGQISMNKSLQPGQGISNLDNMRDYMDGAVKVNLEKKHMNKRSQIFPPSIVTCNEYLLPQTLFVRFALVLNFPSKDFLKISLDKNAEMLKYRILQSGMTLVLILLWYLPVSAFVKELEADVKYWKDILDKECGLERFHKMLQNIRLGLDPLHDIVVCEDDNDETEDSGNFTQ</sequence>
<keyword evidence="17" id="KW-0862">Zinc</keyword>
<evidence type="ECO:0000256" key="16">
    <source>
        <dbReference type="ARBA" id="ARBA00022830"/>
    </source>
</evidence>
<dbReference type="EMBL" id="JX159981">
    <property type="protein sequence ID" value="AFU25586.1"/>
    <property type="molecule type" value="Genomic_DNA"/>
</dbReference>
<keyword evidence="24" id="KW-0899">Viral immunoevasion</keyword>
<proteinExistence type="predicted"/>
<evidence type="ECO:0000256" key="18">
    <source>
        <dbReference type="ARBA" id="ARBA00022840"/>
    </source>
</evidence>
<evidence type="ECO:0000256" key="10">
    <source>
        <dbReference type="ARBA" id="ARBA00022705"/>
    </source>
</evidence>
<accession>K7QKH4</accession>
<evidence type="ECO:0000256" key="33">
    <source>
        <dbReference type="PROSITE-ProRule" id="PRU00671"/>
    </source>
</evidence>
<dbReference type="InterPro" id="IPR027417">
    <property type="entry name" value="P-loop_NTPase"/>
</dbReference>
<dbReference type="SUPFAM" id="SSF46565">
    <property type="entry name" value="Chaperone J-domain"/>
    <property type="match status" value="1"/>
</dbReference>
<feature type="domain" description="T-ag OBD" evidence="37">
    <location>
        <begin position="234"/>
        <end position="348"/>
    </location>
</feature>
<keyword evidence="9" id="KW-1090">Inhibition of host innate immune response by virus</keyword>
<feature type="compositionally biased region" description="Low complexity" evidence="34">
    <location>
        <begin position="157"/>
        <end position="188"/>
    </location>
</feature>
<dbReference type="PROSITE" id="PS51341">
    <property type="entry name" value="ZF_LTAG_D1"/>
    <property type="match status" value="1"/>
</dbReference>
<evidence type="ECO:0000256" key="2">
    <source>
        <dbReference type="ARBA" id="ARBA00004147"/>
    </source>
</evidence>
<keyword evidence="6" id="KW-0597">Phosphoprotein</keyword>
<keyword evidence="20" id="KW-0007">Acetylation</keyword>
<evidence type="ECO:0000259" key="37">
    <source>
        <dbReference type="PROSITE" id="PS51287"/>
    </source>
</evidence>
<keyword evidence="21 32" id="KW-0238">DNA-binding</keyword>
<keyword evidence="13 33" id="KW-0863">Zinc-finger</keyword>
<evidence type="ECO:0000256" key="21">
    <source>
        <dbReference type="ARBA" id="ARBA00023125"/>
    </source>
</evidence>
<dbReference type="GO" id="GO:0008270">
    <property type="term" value="F:zinc ion binding"/>
    <property type="evidence" value="ECO:0007669"/>
    <property type="project" value="UniProtKB-KW"/>
</dbReference>
<dbReference type="GO" id="GO:0052170">
    <property type="term" value="P:symbiont-mediated suppression of host innate immune response"/>
    <property type="evidence" value="ECO:0007669"/>
    <property type="project" value="UniProtKB-KW"/>
</dbReference>
<dbReference type="Gene3D" id="3.40.1310.20">
    <property type="match status" value="1"/>
</dbReference>
<dbReference type="GO" id="GO:0006260">
    <property type="term" value="P:DNA replication"/>
    <property type="evidence" value="ECO:0007669"/>
    <property type="project" value="UniProtKB-KW"/>
</dbReference>
<dbReference type="GO" id="GO:0039502">
    <property type="term" value="P:symbiont-mediated suppression of host type I interferon-mediated signaling pathway"/>
    <property type="evidence" value="ECO:0007669"/>
    <property type="project" value="UniProtKB-KW"/>
</dbReference>
<keyword evidence="14" id="KW-0378">Hydrolase</keyword>
<evidence type="ECO:0000256" key="29">
    <source>
        <dbReference type="ARBA" id="ARBA00034808"/>
    </source>
</evidence>
<comment type="subcellular location">
    <subcellularLocation>
        <location evidence="2">Host nucleus</location>
    </subcellularLocation>
</comment>
<evidence type="ECO:0000256" key="8">
    <source>
        <dbReference type="ARBA" id="ARBA00022581"/>
    </source>
</evidence>
<evidence type="ECO:0000259" key="35">
    <source>
        <dbReference type="PROSITE" id="PS50076"/>
    </source>
</evidence>
<evidence type="ECO:0000313" key="39">
    <source>
        <dbReference type="EMBL" id="AFU25586.1"/>
    </source>
</evidence>
<dbReference type="Pfam" id="PF06431">
    <property type="entry name" value="Polyoma_lg_T_C"/>
    <property type="match status" value="1"/>
</dbReference>
<evidence type="ECO:0000256" key="15">
    <source>
        <dbReference type="ARBA" id="ARBA00022806"/>
    </source>
</evidence>
<protein>
    <recommendedName>
        <fullName evidence="3">Large T antigen</fullName>
        <ecNumber evidence="29">5.6.2.4</ecNumber>
    </recommendedName>
    <alternativeName>
        <fullName evidence="30">DNA 3'-5' helicase large T antigen</fullName>
    </alternativeName>
</protein>
<reference evidence="39 40" key="1">
    <citation type="journal article" date="2013" name="PLoS Pathog.">
        <title>Novel Polyomaviruses of Nonhuman Primates: Genetic and Serological Predictors for the Existence of Multiple Unknown Polyomaviruses within the Human Population.</title>
        <authorList>
            <person name="Scuda N."/>
            <person name="Madinda N.F."/>
            <person name="Akoua-Koffi C."/>
            <person name="Adjogoua E.V."/>
            <person name="Wevers D."/>
            <person name="Hofmann J."/>
            <person name="Cameron K.N."/>
            <person name="Leendertz S.A."/>
            <person name="Couacy-Hymann E."/>
            <person name="Robbins M."/>
            <person name="Boesch C."/>
            <person name="Jarvis M.A."/>
            <person name="Moens U."/>
            <person name="Mugisha L."/>
            <person name="Calvignac-Spencer S."/>
            <person name="Leendertz F.H."/>
            <person name="Ehlers B."/>
        </authorList>
    </citation>
    <scope>NUCLEOTIDE SEQUENCE [LARGE SCALE GENOMIC DNA]</scope>
    <source>
        <strain evidence="39">3147</strain>
    </source>
</reference>
<dbReference type="Proteomes" id="UP000118114">
    <property type="component" value="Segment"/>
</dbReference>
<comment type="subunit">
    <text evidence="27">Forms homohexamers in the presence of ATP. Interacts with host HDAC1. Interacts (via LXCXE domain) with host RB1; the interaction induces the aberrant dissociation of RB1-E2F1 complex thereby disrupting RB1's activity. Interacts (via LXCXE domain) with host pRB-related proteins RBL1 and RBL2. Interacts (via C-terminus) with host TOP1 and POLA1 allowing DNA replication. Interacts with host preinitiation complex components TBP, TFIIA and TFIID to regulate transcription initiation.</text>
</comment>
<keyword evidence="19" id="KW-0460">Magnesium</keyword>
<keyword evidence="18" id="KW-0067">ATP-binding</keyword>
<evidence type="ECO:0000256" key="1">
    <source>
        <dbReference type="ARBA" id="ARBA00001946"/>
    </source>
</evidence>
<evidence type="ECO:0000256" key="34">
    <source>
        <dbReference type="SAM" id="MobiDB-lite"/>
    </source>
</evidence>
<feature type="compositionally biased region" description="Polar residues" evidence="34">
    <location>
        <begin position="207"/>
        <end position="226"/>
    </location>
</feature>
<evidence type="ECO:0000256" key="28">
    <source>
        <dbReference type="ARBA" id="ARBA00034617"/>
    </source>
</evidence>
<evidence type="ECO:0000256" key="30">
    <source>
        <dbReference type="ARBA" id="ARBA00045019"/>
    </source>
</evidence>
<dbReference type="GO" id="GO:0003688">
    <property type="term" value="F:DNA replication origin binding"/>
    <property type="evidence" value="ECO:0007669"/>
    <property type="project" value="InterPro"/>
</dbReference>
<feature type="compositionally biased region" description="Basic and acidic residues" evidence="34">
    <location>
        <begin position="109"/>
        <end position="122"/>
    </location>
</feature>
<evidence type="ECO:0000256" key="12">
    <source>
        <dbReference type="ARBA" id="ARBA00022741"/>
    </source>
</evidence>
<keyword evidence="10" id="KW-0235">DNA replication</keyword>
<dbReference type="InterPro" id="IPR001623">
    <property type="entry name" value="DnaJ_domain"/>
</dbReference>
<keyword evidence="5" id="KW-0244">Early protein</keyword>
<keyword evidence="16" id="KW-1114">Inhibition of host interferon signaling pathway by virus</keyword>
<dbReference type="Gene3D" id="1.10.10.510">
    <property type="entry name" value="Zinc finger, large T-antigen D1 domain"/>
    <property type="match status" value="1"/>
</dbReference>
<feature type="DNA-binding region" description="T-ag OBD" evidence="32">
    <location>
        <begin position="234"/>
        <end position="348"/>
    </location>
</feature>
<evidence type="ECO:0000256" key="4">
    <source>
        <dbReference type="ARBA" id="ARBA00022504"/>
    </source>
</evidence>
<evidence type="ECO:0000256" key="17">
    <source>
        <dbReference type="ARBA" id="ARBA00022833"/>
    </source>
</evidence>
<evidence type="ECO:0000256" key="23">
    <source>
        <dbReference type="ARBA" id="ARBA00023258"/>
    </source>
</evidence>
<keyword evidence="12" id="KW-0547">Nucleotide-binding</keyword>
<evidence type="ECO:0000256" key="9">
    <source>
        <dbReference type="ARBA" id="ARBA00022632"/>
    </source>
</evidence>
<evidence type="ECO:0000256" key="24">
    <source>
        <dbReference type="ARBA" id="ARBA00023280"/>
    </source>
</evidence>
<dbReference type="PROSITE" id="PS50076">
    <property type="entry name" value="DNAJ_2"/>
    <property type="match status" value="1"/>
</dbReference>
<dbReference type="GeneID" id="14258182"/>
<evidence type="ECO:0000259" key="36">
    <source>
        <dbReference type="PROSITE" id="PS51206"/>
    </source>
</evidence>
<evidence type="ECO:0000256" key="26">
    <source>
        <dbReference type="ARBA" id="ARBA00023318"/>
    </source>
</evidence>
<evidence type="ECO:0000256" key="11">
    <source>
        <dbReference type="ARBA" id="ARBA00022723"/>
    </source>
</evidence>
<evidence type="ECO:0000256" key="13">
    <source>
        <dbReference type="ARBA" id="ARBA00022771"/>
    </source>
</evidence>
<dbReference type="InterPro" id="IPR037102">
    <property type="entry name" value="Znf_lg_T-Ag_D1_dom_sf"/>
</dbReference>
<dbReference type="Gene3D" id="1.10.287.110">
    <property type="entry name" value="DnaJ domain"/>
    <property type="match status" value="1"/>
</dbReference>
<evidence type="ECO:0000256" key="3">
    <source>
        <dbReference type="ARBA" id="ARBA00018805"/>
    </source>
</evidence>